<name>A0ACC0JW71_CHOFU</name>
<proteinExistence type="predicted"/>
<evidence type="ECO:0000313" key="1">
    <source>
        <dbReference type="EMBL" id="KAI8428153.1"/>
    </source>
</evidence>
<dbReference type="EMBL" id="CM046103">
    <property type="protein sequence ID" value="KAI8428153.1"/>
    <property type="molecule type" value="Genomic_DNA"/>
</dbReference>
<keyword evidence="2" id="KW-1185">Reference proteome</keyword>
<accession>A0ACC0JW71</accession>
<comment type="caution">
    <text evidence="1">The sequence shown here is derived from an EMBL/GenBank/DDBJ whole genome shotgun (WGS) entry which is preliminary data.</text>
</comment>
<organism evidence="1 2">
    <name type="scientific">Choristoneura fumiferana</name>
    <name type="common">Spruce budworm moth</name>
    <name type="synonym">Archips fumiferana</name>
    <dbReference type="NCBI Taxonomy" id="7141"/>
    <lineage>
        <taxon>Eukaryota</taxon>
        <taxon>Metazoa</taxon>
        <taxon>Ecdysozoa</taxon>
        <taxon>Arthropoda</taxon>
        <taxon>Hexapoda</taxon>
        <taxon>Insecta</taxon>
        <taxon>Pterygota</taxon>
        <taxon>Neoptera</taxon>
        <taxon>Endopterygota</taxon>
        <taxon>Lepidoptera</taxon>
        <taxon>Glossata</taxon>
        <taxon>Ditrysia</taxon>
        <taxon>Tortricoidea</taxon>
        <taxon>Tortricidae</taxon>
        <taxon>Tortricinae</taxon>
        <taxon>Choristoneura</taxon>
    </lineage>
</organism>
<sequence>MAAFHDMPKNFMICLNWPNHQMAAFHDMPRNFMICLTRQFNVTRQIVKRLYDLMLLSLVHAFQYLPESKVHKRMLTRDSIPSQNNPGSVSRARVLLRLVLLRDYHWKQNHPYDC</sequence>
<gene>
    <name evidence="1" type="ORF">MSG28_002400</name>
</gene>
<dbReference type="Proteomes" id="UP001064048">
    <property type="component" value="Chromosome 3"/>
</dbReference>
<protein>
    <submittedName>
        <fullName evidence="1">Uncharacterized protein</fullName>
    </submittedName>
</protein>
<evidence type="ECO:0000313" key="2">
    <source>
        <dbReference type="Proteomes" id="UP001064048"/>
    </source>
</evidence>
<reference evidence="1 2" key="1">
    <citation type="journal article" date="2022" name="Genome Biol. Evol.">
        <title>The Spruce Budworm Genome: Reconstructing the Evolutionary History of Antifreeze Proteins.</title>
        <authorList>
            <person name="Beliveau C."/>
            <person name="Gagne P."/>
            <person name="Picq S."/>
            <person name="Vernygora O."/>
            <person name="Keeling C.I."/>
            <person name="Pinkney K."/>
            <person name="Doucet D."/>
            <person name="Wen F."/>
            <person name="Johnston J.S."/>
            <person name="Maaroufi H."/>
            <person name="Boyle B."/>
            <person name="Laroche J."/>
            <person name="Dewar K."/>
            <person name="Juretic N."/>
            <person name="Blackburn G."/>
            <person name="Nisole A."/>
            <person name="Brunet B."/>
            <person name="Brandao M."/>
            <person name="Lumley L."/>
            <person name="Duan J."/>
            <person name="Quan G."/>
            <person name="Lucarotti C.J."/>
            <person name="Roe A.D."/>
            <person name="Sperling F.A.H."/>
            <person name="Levesque R.C."/>
            <person name="Cusson M."/>
        </authorList>
    </citation>
    <scope>NUCLEOTIDE SEQUENCE [LARGE SCALE GENOMIC DNA]</scope>
    <source>
        <strain evidence="1">Glfc:IPQL:Cfum</strain>
    </source>
</reference>